<dbReference type="OrthoDB" id="298012at2759"/>
<dbReference type="GO" id="GO:0005829">
    <property type="term" value="C:cytosol"/>
    <property type="evidence" value="ECO:0007669"/>
    <property type="project" value="TreeGrafter"/>
</dbReference>
<dbReference type="Pfam" id="PF00389">
    <property type="entry name" value="2-Hacid_dh"/>
    <property type="match status" value="1"/>
</dbReference>
<dbReference type="Pfam" id="PF02826">
    <property type="entry name" value="2-Hacid_dh_C"/>
    <property type="match status" value="2"/>
</dbReference>
<comment type="similarity">
    <text evidence="2">Belongs to the D-isomer specific 2-hydroxyacid dehydrogenase family.</text>
</comment>
<dbReference type="GO" id="GO:0016618">
    <property type="term" value="F:hydroxypyruvate reductase [NAD(P)H] activity"/>
    <property type="evidence" value="ECO:0007669"/>
    <property type="project" value="TreeGrafter"/>
</dbReference>
<evidence type="ECO:0008006" key="7">
    <source>
        <dbReference type="Google" id="ProtNLM"/>
    </source>
</evidence>
<dbReference type="GO" id="GO:0051287">
    <property type="term" value="F:NAD binding"/>
    <property type="evidence" value="ECO:0007669"/>
    <property type="project" value="InterPro"/>
</dbReference>
<dbReference type="InterPro" id="IPR050223">
    <property type="entry name" value="D-isomer_2-hydroxyacid_DH"/>
</dbReference>
<feature type="domain" description="D-isomer specific 2-hydroxyacid dehydrogenase NAD-binding" evidence="4">
    <location>
        <begin position="182"/>
        <end position="240"/>
    </location>
</feature>
<evidence type="ECO:0000313" key="5">
    <source>
        <dbReference type="EMBL" id="KAG5770186.1"/>
    </source>
</evidence>
<evidence type="ECO:0000259" key="3">
    <source>
        <dbReference type="Pfam" id="PF00389"/>
    </source>
</evidence>
<name>A0A9P7LD07_9HYPO</name>
<comment type="caution">
    <text evidence="5">The sequence shown here is derived from an EMBL/GenBank/DDBJ whole genome shotgun (WGS) entry which is preliminary data.</text>
</comment>
<dbReference type="SUPFAM" id="SSF51735">
    <property type="entry name" value="NAD(P)-binding Rossmann-fold domains"/>
    <property type="match status" value="1"/>
</dbReference>
<dbReference type="EMBL" id="JADFTT010000062">
    <property type="protein sequence ID" value="KAG5770186.1"/>
    <property type="molecule type" value="Genomic_DNA"/>
</dbReference>
<sequence>MADSATEPELDILTILIKDYYITEDDLALAPQLRVIGKQGVGLDKIDVEACKRHNVKVCNTPGVNASAVAEMALCLTLTVAREVPQMVIRQRIQGEAIRKETVAGMLLFRKTIGVVGMGHIGQAVAQMFVGGLQADIIAFDPYFHDSEGPWDTIPHKRVKTLPELLEVADVVTLHVPLTPTILINTARGRIVNEEDLADALEKGEIWGAGFDCHCEEPPTLAKYERLWNCPRFVGTPHIAAATDETQIAMINKTTDDIIQFLSESKK</sequence>
<accession>A0A9P7LD07</accession>
<dbReference type="PANTHER" id="PTHR10996:SF264">
    <property type="entry name" value="HYPOTHETICAL D-ISOMER SPECIFIC 2-HYDROXYACID DEHYDROGENASE (EUROFUNG)"/>
    <property type="match status" value="1"/>
</dbReference>
<dbReference type="PANTHER" id="PTHR10996">
    <property type="entry name" value="2-HYDROXYACID DEHYDROGENASE-RELATED"/>
    <property type="match status" value="1"/>
</dbReference>
<feature type="domain" description="D-isomer specific 2-hydroxyacid dehydrogenase catalytic" evidence="3">
    <location>
        <begin position="11"/>
        <end position="264"/>
    </location>
</feature>
<dbReference type="InterPro" id="IPR036291">
    <property type="entry name" value="NAD(P)-bd_dom_sf"/>
</dbReference>
<evidence type="ECO:0000259" key="4">
    <source>
        <dbReference type="Pfam" id="PF02826"/>
    </source>
</evidence>
<dbReference type="PROSITE" id="PS00065">
    <property type="entry name" value="D_2_HYDROXYACID_DH_1"/>
    <property type="match status" value="1"/>
</dbReference>
<evidence type="ECO:0000256" key="2">
    <source>
        <dbReference type="RuleBase" id="RU003719"/>
    </source>
</evidence>
<reference evidence="5" key="1">
    <citation type="journal article" date="2020" name="bioRxiv">
        <title>Historical genomics reveals the evolutionary mechanisms behind multiple outbreaks of the host-specific coffee wilt pathogen Fusarium xylarioides.</title>
        <authorList>
            <person name="Peck D."/>
            <person name="Nowell R.W."/>
            <person name="Flood J."/>
            <person name="Ryan M.J."/>
            <person name="Barraclough T.G."/>
        </authorList>
    </citation>
    <scope>NUCLEOTIDE SEQUENCE</scope>
    <source>
        <strain evidence="5">IMI 127659i</strain>
    </source>
</reference>
<evidence type="ECO:0000256" key="1">
    <source>
        <dbReference type="ARBA" id="ARBA00023002"/>
    </source>
</evidence>
<evidence type="ECO:0000313" key="6">
    <source>
        <dbReference type="Proteomes" id="UP000750502"/>
    </source>
</evidence>
<protein>
    <recommendedName>
        <fullName evidence="7">D-3-phosphoglycerate dehydrogenase</fullName>
    </recommendedName>
</protein>
<organism evidence="5 6">
    <name type="scientific">Fusarium xylarioides</name>
    <dbReference type="NCBI Taxonomy" id="221167"/>
    <lineage>
        <taxon>Eukaryota</taxon>
        <taxon>Fungi</taxon>
        <taxon>Dikarya</taxon>
        <taxon>Ascomycota</taxon>
        <taxon>Pezizomycotina</taxon>
        <taxon>Sordariomycetes</taxon>
        <taxon>Hypocreomycetidae</taxon>
        <taxon>Hypocreales</taxon>
        <taxon>Nectriaceae</taxon>
        <taxon>Fusarium</taxon>
        <taxon>Fusarium fujikuroi species complex</taxon>
    </lineage>
</organism>
<gene>
    <name evidence="5" type="ORF">H9Q72_002851</name>
</gene>
<dbReference type="InterPro" id="IPR006139">
    <property type="entry name" value="D-isomer_2_OHA_DH_cat_dom"/>
</dbReference>
<keyword evidence="6" id="KW-1185">Reference proteome</keyword>
<dbReference type="InterPro" id="IPR006140">
    <property type="entry name" value="D-isomer_DH_NAD-bd"/>
</dbReference>
<dbReference type="SUPFAM" id="SSF52283">
    <property type="entry name" value="Formate/glycerate dehydrogenase catalytic domain-like"/>
    <property type="match status" value="1"/>
</dbReference>
<feature type="domain" description="D-isomer specific 2-hydroxyacid dehydrogenase NAD-binding" evidence="4">
    <location>
        <begin position="76"/>
        <end position="180"/>
    </location>
</feature>
<proteinExistence type="inferred from homology"/>
<keyword evidence="1 2" id="KW-0560">Oxidoreductase</keyword>
<dbReference type="Proteomes" id="UP000750502">
    <property type="component" value="Unassembled WGS sequence"/>
</dbReference>
<dbReference type="InterPro" id="IPR029752">
    <property type="entry name" value="D-isomer_DH_CS1"/>
</dbReference>
<reference evidence="5" key="2">
    <citation type="submission" date="2020-10" db="EMBL/GenBank/DDBJ databases">
        <authorList>
            <person name="Peck L.D."/>
            <person name="Nowell R.W."/>
            <person name="Flood J."/>
            <person name="Ryan M.J."/>
            <person name="Barraclough T.G."/>
        </authorList>
    </citation>
    <scope>NUCLEOTIDE SEQUENCE</scope>
    <source>
        <strain evidence="5">IMI 127659i</strain>
    </source>
</reference>
<dbReference type="GO" id="GO:0030267">
    <property type="term" value="F:glyoxylate reductase (NADPH) activity"/>
    <property type="evidence" value="ECO:0007669"/>
    <property type="project" value="TreeGrafter"/>
</dbReference>
<dbReference type="Gene3D" id="3.40.50.720">
    <property type="entry name" value="NAD(P)-binding Rossmann-like Domain"/>
    <property type="match status" value="4"/>
</dbReference>
<dbReference type="AlphaFoldDB" id="A0A9P7LD07"/>